<reference evidence="5 6" key="1">
    <citation type="submission" date="2024-09" db="EMBL/GenBank/DDBJ databases">
        <authorList>
            <person name="Sun Q."/>
            <person name="Mori K."/>
        </authorList>
    </citation>
    <scope>NUCLEOTIDE SEQUENCE [LARGE SCALE GENOMIC DNA]</scope>
    <source>
        <strain evidence="5 6">JCM 13503</strain>
    </source>
</reference>
<dbReference type="CDD" id="cd01392">
    <property type="entry name" value="HTH_LacI"/>
    <property type="match status" value="1"/>
</dbReference>
<keyword evidence="6" id="KW-1185">Reference proteome</keyword>
<dbReference type="InterPro" id="IPR028082">
    <property type="entry name" value="Peripla_BP_I"/>
</dbReference>
<dbReference type="Gene3D" id="1.10.260.40">
    <property type="entry name" value="lambda repressor-like DNA-binding domains"/>
    <property type="match status" value="1"/>
</dbReference>
<dbReference type="SUPFAM" id="SSF47413">
    <property type="entry name" value="lambda repressor-like DNA-binding domains"/>
    <property type="match status" value="1"/>
</dbReference>
<keyword evidence="3" id="KW-0804">Transcription</keyword>
<dbReference type="PANTHER" id="PTHR30146:SF109">
    <property type="entry name" value="HTH-TYPE TRANSCRIPTIONAL REGULATOR GALS"/>
    <property type="match status" value="1"/>
</dbReference>
<name>A0ABV6B4Z0_9DEIO</name>
<dbReference type="EMBL" id="JBHLYR010000066">
    <property type="protein sequence ID" value="MFB9994816.1"/>
    <property type="molecule type" value="Genomic_DNA"/>
</dbReference>
<keyword evidence="2 5" id="KW-0238">DNA-binding</keyword>
<organism evidence="5 6">
    <name type="scientific">Deinococcus oregonensis</name>
    <dbReference type="NCBI Taxonomy" id="1805970"/>
    <lineage>
        <taxon>Bacteria</taxon>
        <taxon>Thermotogati</taxon>
        <taxon>Deinococcota</taxon>
        <taxon>Deinococci</taxon>
        <taxon>Deinococcales</taxon>
        <taxon>Deinococcaceae</taxon>
        <taxon>Deinococcus</taxon>
    </lineage>
</organism>
<protein>
    <submittedName>
        <fullName evidence="5">LacI family DNA-binding transcriptional regulator</fullName>
    </submittedName>
</protein>
<feature type="domain" description="HTH lacI-type" evidence="4">
    <location>
        <begin position="3"/>
        <end position="57"/>
    </location>
</feature>
<sequence length="334" mass="36013">MSVTIHDVAREANLSIATISRALNRPETVAAQTRERVLVAVAKTGYRPDAVGRSLREGRSRSIGLIVSDIRNPFYASITKVVEDAAYERGYGLLICNADEQPARAREALHFLASHQVSGVIHVPTGESTELLQELIGKGIPIIDLDRVSGLADPSAVMVDNRQGARLAAQHLIELGHTRIAVIAGPPHLTSGAARLAGFEQTLQAAGITLAPQYLTYGDFREASGRRAAEQLLTLPEPPTALFVANNEMMAGALGAVLELGWRIPEQLSLIGFDDARWAKYMHPPLTVIAQPIEAIGRLAAQQLFDQLDQKASAQIHVLEATLIVRASTSVPRI</sequence>
<evidence type="ECO:0000313" key="5">
    <source>
        <dbReference type="EMBL" id="MFB9994816.1"/>
    </source>
</evidence>
<dbReference type="InterPro" id="IPR000843">
    <property type="entry name" value="HTH_LacI"/>
</dbReference>
<dbReference type="Gene3D" id="3.40.50.2300">
    <property type="match status" value="2"/>
</dbReference>
<dbReference type="CDD" id="cd06267">
    <property type="entry name" value="PBP1_LacI_sugar_binding-like"/>
    <property type="match status" value="1"/>
</dbReference>
<evidence type="ECO:0000259" key="4">
    <source>
        <dbReference type="PROSITE" id="PS50932"/>
    </source>
</evidence>
<proteinExistence type="predicted"/>
<dbReference type="Pfam" id="PF13377">
    <property type="entry name" value="Peripla_BP_3"/>
    <property type="match status" value="1"/>
</dbReference>
<dbReference type="GO" id="GO:0003677">
    <property type="term" value="F:DNA binding"/>
    <property type="evidence" value="ECO:0007669"/>
    <property type="project" value="UniProtKB-KW"/>
</dbReference>
<evidence type="ECO:0000256" key="2">
    <source>
        <dbReference type="ARBA" id="ARBA00023125"/>
    </source>
</evidence>
<dbReference type="RefSeq" id="WP_380016136.1">
    <property type="nucleotide sequence ID" value="NZ_JBHLYR010000066.1"/>
</dbReference>
<dbReference type="PANTHER" id="PTHR30146">
    <property type="entry name" value="LACI-RELATED TRANSCRIPTIONAL REPRESSOR"/>
    <property type="match status" value="1"/>
</dbReference>
<dbReference type="InterPro" id="IPR046335">
    <property type="entry name" value="LacI/GalR-like_sensor"/>
</dbReference>
<evidence type="ECO:0000313" key="6">
    <source>
        <dbReference type="Proteomes" id="UP001589733"/>
    </source>
</evidence>
<evidence type="ECO:0000256" key="1">
    <source>
        <dbReference type="ARBA" id="ARBA00023015"/>
    </source>
</evidence>
<accession>A0ABV6B4Z0</accession>
<dbReference type="PROSITE" id="PS50932">
    <property type="entry name" value="HTH_LACI_2"/>
    <property type="match status" value="1"/>
</dbReference>
<gene>
    <name evidence="5" type="ORF">ACFFLM_22955</name>
</gene>
<keyword evidence="1" id="KW-0805">Transcription regulation</keyword>
<comment type="caution">
    <text evidence="5">The sequence shown here is derived from an EMBL/GenBank/DDBJ whole genome shotgun (WGS) entry which is preliminary data.</text>
</comment>
<dbReference type="SMART" id="SM00354">
    <property type="entry name" value="HTH_LACI"/>
    <property type="match status" value="1"/>
</dbReference>
<dbReference type="Pfam" id="PF00356">
    <property type="entry name" value="LacI"/>
    <property type="match status" value="1"/>
</dbReference>
<dbReference type="SUPFAM" id="SSF53822">
    <property type="entry name" value="Periplasmic binding protein-like I"/>
    <property type="match status" value="1"/>
</dbReference>
<evidence type="ECO:0000256" key="3">
    <source>
        <dbReference type="ARBA" id="ARBA00023163"/>
    </source>
</evidence>
<dbReference type="InterPro" id="IPR010982">
    <property type="entry name" value="Lambda_DNA-bd_dom_sf"/>
</dbReference>
<dbReference type="Proteomes" id="UP001589733">
    <property type="component" value="Unassembled WGS sequence"/>
</dbReference>